<sequence>MVEDYFYQSCFRAPIPEIADAARYLDAAVSAHLSGHRALAIELLKLADMPAIREWTESIWGRGSAYIKVRTVEQVAAQAPIVRVVSRMPNAAEKQALLLRDGFHCRFCGIPVIRAETRKRIAAQYPDALPWGKKNNLQHAGFQAMWAQYDHILPHAKGGDNSIGNMVITCAPCNFGRMQYTLDETALLDPREREPIRSLWDGLERFR</sequence>
<protein>
    <submittedName>
        <fullName evidence="2">5-methylcytosine-specific restriction endonuclease McrA</fullName>
    </submittedName>
</protein>
<feature type="domain" description="HNH" evidence="1">
    <location>
        <begin position="148"/>
        <end position="174"/>
    </location>
</feature>
<evidence type="ECO:0000313" key="3">
    <source>
        <dbReference type="Proteomes" id="UP000543030"/>
    </source>
</evidence>
<evidence type="ECO:0000313" key="2">
    <source>
        <dbReference type="EMBL" id="MBB5189428.1"/>
    </source>
</evidence>
<reference evidence="2 3" key="1">
    <citation type="submission" date="2020-08" db="EMBL/GenBank/DDBJ databases">
        <title>Genomic Encyclopedia of Type Strains, Phase IV (KMG-IV): sequencing the most valuable type-strain genomes for metagenomic binning, comparative biology and taxonomic classification.</title>
        <authorList>
            <person name="Goeker M."/>
        </authorList>
    </citation>
    <scope>NUCLEOTIDE SEQUENCE [LARGE SCALE GENOMIC DNA]</scope>
    <source>
        <strain evidence="2 3">DSM 18233</strain>
    </source>
</reference>
<dbReference type="Proteomes" id="UP000543030">
    <property type="component" value="Unassembled WGS sequence"/>
</dbReference>
<dbReference type="GO" id="GO:0004519">
    <property type="term" value="F:endonuclease activity"/>
    <property type="evidence" value="ECO:0007669"/>
    <property type="project" value="UniProtKB-KW"/>
</dbReference>
<keyword evidence="2" id="KW-0255">Endonuclease</keyword>
<gene>
    <name evidence="2" type="ORF">HNQ50_000138</name>
</gene>
<dbReference type="CDD" id="cd00085">
    <property type="entry name" value="HNHc"/>
    <property type="match status" value="1"/>
</dbReference>
<keyword evidence="2" id="KW-0378">Hydrolase</keyword>
<keyword evidence="2" id="KW-0540">Nuclease</keyword>
<dbReference type="RefSeq" id="WP_184096524.1">
    <property type="nucleotide sequence ID" value="NZ_JACHHN010000001.1"/>
</dbReference>
<proteinExistence type="predicted"/>
<accession>A0A840RA70</accession>
<dbReference type="InterPro" id="IPR003615">
    <property type="entry name" value="HNH_nuc"/>
</dbReference>
<name>A0A840RA70_9NEIS</name>
<comment type="caution">
    <text evidence="2">The sequence shown here is derived from an EMBL/GenBank/DDBJ whole genome shotgun (WGS) entry which is preliminary data.</text>
</comment>
<dbReference type="Gene3D" id="1.10.30.50">
    <property type="match status" value="1"/>
</dbReference>
<dbReference type="Pfam" id="PF01844">
    <property type="entry name" value="HNH"/>
    <property type="match status" value="1"/>
</dbReference>
<dbReference type="InterPro" id="IPR002711">
    <property type="entry name" value="HNH"/>
</dbReference>
<keyword evidence="3" id="KW-1185">Reference proteome</keyword>
<evidence type="ECO:0000259" key="1">
    <source>
        <dbReference type="Pfam" id="PF01844"/>
    </source>
</evidence>
<dbReference type="EMBL" id="JACHHN010000001">
    <property type="protein sequence ID" value="MBB5189428.1"/>
    <property type="molecule type" value="Genomic_DNA"/>
</dbReference>
<dbReference type="AlphaFoldDB" id="A0A840RA70"/>
<organism evidence="2 3">
    <name type="scientific">Silvimonas terrae</name>
    <dbReference type="NCBI Taxonomy" id="300266"/>
    <lineage>
        <taxon>Bacteria</taxon>
        <taxon>Pseudomonadati</taxon>
        <taxon>Pseudomonadota</taxon>
        <taxon>Betaproteobacteria</taxon>
        <taxon>Neisseriales</taxon>
        <taxon>Chitinibacteraceae</taxon>
        <taxon>Silvimonas</taxon>
    </lineage>
</organism>